<proteinExistence type="predicted"/>
<dbReference type="Proteomes" id="UP000027037">
    <property type="component" value="Unassembled WGS sequence"/>
</dbReference>
<accession>A0A062U8V8</accession>
<comment type="caution">
    <text evidence="2">The sequence shown here is derived from an EMBL/GenBank/DDBJ whole genome shotgun (WGS) entry which is preliminary data.</text>
</comment>
<organism evidence="2 3">
    <name type="scientific">Hyphomonas beringensis</name>
    <dbReference type="NCBI Taxonomy" id="1280946"/>
    <lineage>
        <taxon>Bacteria</taxon>
        <taxon>Pseudomonadati</taxon>
        <taxon>Pseudomonadota</taxon>
        <taxon>Alphaproteobacteria</taxon>
        <taxon>Hyphomonadales</taxon>
        <taxon>Hyphomonadaceae</taxon>
        <taxon>Hyphomonas</taxon>
    </lineage>
</organism>
<keyword evidence="1" id="KW-0472">Membrane</keyword>
<sequence length="187" mass="20844">MEGELRILYEIIGGAASIAAAIIIFFLLSAGLFRNTFLPALGFLWLMSNDESLAKAYASLATILGITAAYISIKLARRRGMNWKFSAPAFVSIFVIVTWLMLTVSLEVARRVAIAKFDADASTQHSVLWSYHRALEPFKTHPHAAALKDCRIYIWSYKSMSFIELSPDAYKRAAPNAWVKSCTQTTD</sequence>
<keyword evidence="3" id="KW-1185">Reference proteome</keyword>
<feature type="transmembrane region" description="Helical" evidence="1">
    <location>
        <begin position="85"/>
        <end position="106"/>
    </location>
</feature>
<gene>
    <name evidence="2" type="ORF">HY29_04765</name>
</gene>
<dbReference type="AlphaFoldDB" id="A0A062U8V8"/>
<reference evidence="2 3" key="1">
    <citation type="journal article" date="2014" name="Antonie Van Leeuwenhoek">
        <title>Hyphomonas beringensis sp. nov. and Hyphomonas chukchiensis sp. nov., isolated from surface seawater of the Bering Sea and Chukchi Sea.</title>
        <authorList>
            <person name="Li C."/>
            <person name="Lai Q."/>
            <person name="Li G."/>
            <person name="Dong C."/>
            <person name="Wang J."/>
            <person name="Liao Y."/>
            <person name="Shao Z."/>
        </authorList>
    </citation>
    <scope>NUCLEOTIDE SEQUENCE [LARGE SCALE GENOMIC DNA]</scope>
    <source>
        <strain evidence="2 3">25B14_1</strain>
    </source>
</reference>
<evidence type="ECO:0000313" key="2">
    <source>
        <dbReference type="EMBL" id="KCZ52595.1"/>
    </source>
</evidence>
<dbReference type="STRING" id="1280946.HY29_04765"/>
<protein>
    <submittedName>
        <fullName evidence="2">Uncharacterized protein</fullName>
    </submittedName>
</protein>
<evidence type="ECO:0000313" key="3">
    <source>
        <dbReference type="Proteomes" id="UP000027037"/>
    </source>
</evidence>
<keyword evidence="1" id="KW-0812">Transmembrane</keyword>
<evidence type="ECO:0000256" key="1">
    <source>
        <dbReference type="SAM" id="Phobius"/>
    </source>
</evidence>
<keyword evidence="1" id="KW-1133">Transmembrane helix</keyword>
<dbReference type="EMBL" id="AWFF01000065">
    <property type="protein sequence ID" value="KCZ52595.1"/>
    <property type="molecule type" value="Genomic_DNA"/>
</dbReference>
<name>A0A062U8V8_9PROT</name>
<feature type="transmembrane region" description="Helical" evidence="1">
    <location>
        <begin position="7"/>
        <end position="33"/>
    </location>
</feature>
<feature type="transmembrane region" description="Helical" evidence="1">
    <location>
        <begin position="53"/>
        <end position="73"/>
    </location>
</feature>